<dbReference type="eggNOG" id="COG4509">
    <property type="taxonomic scope" value="Bacteria"/>
</dbReference>
<reference evidence="6" key="1">
    <citation type="journal article" date="2013" name="Stand. Genomic Sci.">
        <title>Complete genome sequence of Coriobacterium glomerans type strain (PW2(T)) from the midgut of Pyrrhocoris apterus L. (red soldier bug).</title>
        <authorList>
            <person name="Stackebrandt E."/>
            <person name="Zeytun A."/>
            <person name="Lapidus A."/>
            <person name="Nolan M."/>
            <person name="Lucas S."/>
            <person name="Hammon N."/>
            <person name="Deshpande S."/>
            <person name="Cheng J.F."/>
            <person name="Tapia R."/>
            <person name="Goodwin L.A."/>
            <person name="Pitluck S."/>
            <person name="Liolios K."/>
            <person name="Pagani I."/>
            <person name="Ivanova N."/>
            <person name="Mavromatis K."/>
            <person name="Mikhailova N."/>
            <person name="Huntemann M."/>
            <person name="Pati A."/>
            <person name="Chen A."/>
            <person name="Palaniappan K."/>
            <person name="Chang Y.J."/>
            <person name="Land M."/>
            <person name="Hauser L."/>
            <person name="Rohde M."/>
            <person name="Pukall R."/>
            <person name="Goker M."/>
            <person name="Detter J.C."/>
            <person name="Woyke T."/>
            <person name="Bristow J."/>
            <person name="Eisen J.A."/>
            <person name="Markowitz V."/>
            <person name="Hugenholtz P."/>
            <person name="Kyrpides N.C."/>
            <person name="Klenk H.P."/>
        </authorList>
    </citation>
    <scope>NUCLEOTIDE SEQUENCE</scope>
    <source>
        <strain evidence="6">ATCC 49209 / DSM 20642 / JCM 10262 / PW2</strain>
    </source>
</reference>
<dbReference type="Gene3D" id="2.40.260.10">
    <property type="entry name" value="Sortase"/>
    <property type="match status" value="1"/>
</dbReference>
<evidence type="ECO:0000256" key="1">
    <source>
        <dbReference type="ARBA" id="ARBA00022801"/>
    </source>
</evidence>
<keyword evidence="4" id="KW-0812">Transmembrane</keyword>
<feature type="active site" description="Proton donor/acceptor" evidence="2">
    <location>
        <position position="199"/>
    </location>
</feature>
<dbReference type="KEGG" id="cgo:Corgl_1766"/>
<accession>F2N9B3</accession>
<dbReference type="InterPro" id="IPR005754">
    <property type="entry name" value="Sortase"/>
</dbReference>
<evidence type="ECO:0000313" key="6">
    <source>
        <dbReference type="Proteomes" id="UP000006851"/>
    </source>
</evidence>
<keyword evidence="1" id="KW-0378">Hydrolase</keyword>
<proteinExistence type="predicted"/>
<keyword evidence="6" id="KW-1185">Reference proteome</keyword>
<dbReference type="Pfam" id="PF04203">
    <property type="entry name" value="Sortase"/>
    <property type="match status" value="1"/>
</dbReference>
<dbReference type="GO" id="GO:0016787">
    <property type="term" value="F:hydrolase activity"/>
    <property type="evidence" value="ECO:0007669"/>
    <property type="project" value="UniProtKB-KW"/>
</dbReference>
<evidence type="ECO:0000256" key="4">
    <source>
        <dbReference type="SAM" id="Phobius"/>
    </source>
</evidence>
<dbReference type="CDD" id="cd05826">
    <property type="entry name" value="Sortase_B"/>
    <property type="match status" value="1"/>
</dbReference>
<organism evidence="5 6">
    <name type="scientific">Coriobacterium glomerans (strain ATCC 49209 / DSM 20642 / JCM 10262 / PW2)</name>
    <dbReference type="NCBI Taxonomy" id="700015"/>
    <lineage>
        <taxon>Bacteria</taxon>
        <taxon>Bacillati</taxon>
        <taxon>Actinomycetota</taxon>
        <taxon>Coriobacteriia</taxon>
        <taxon>Coriobacteriales</taxon>
        <taxon>Coriobacteriaceae</taxon>
        <taxon>Coriobacterium</taxon>
    </lineage>
</organism>
<feature type="region of interest" description="Disordered" evidence="3">
    <location>
        <begin position="1"/>
        <end position="68"/>
    </location>
</feature>
<evidence type="ECO:0000313" key="5">
    <source>
        <dbReference type="EMBL" id="AEB07861.1"/>
    </source>
</evidence>
<dbReference type="Proteomes" id="UP000006851">
    <property type="component" value="Chromosome"/>
</dbReference>
<dbReference type="OrthoDB" id="3172795at2"/>
<name>F2N9B3_CORGP</name>
<keyword evidence="4" id="KW-0472">Membrane</keyword>
<protein>
    <submittedName>
        <fullName evidence="5">Peptidase C60 sortase A and B</fullName>
    </submittedName>
</protein>
<evidence type="ECO:0000256" key="2">
    <source>
        <dbReference type="PIRSR" id="PIRSR605754-1"/>
    </source>
</evidence>
<dbReference type="InterPro" id="IPR023365">
    <property type="entry name" value="Sortase_dom-sf"/>
</dbReference>
<dbReference type="SUPFAM" id="SSF63817">
    <property type="entry name" value="Sortase"/>
    <property type="match status" value="1"/>
</dbReference>
<evidence type="ECO:0000256" key="3">
    <source>
        <dbReference type="SAM" id="MobiDB-lite"/>
    </source>
</evidence>
<dbReference type="AlphaFoldDB" id="F2N9B3"/>
<dbReference type="STRING" id="700015.Corgl_1766"/>
<dbReference type="EMBL" id="CP002628">
    <property type="protein sequence ID" value="AEB07861.1"/>
    <property type="molecule type" value="Genomic_DNA"/>
</dbReference>
<keyword evidence="4" id="KW-1133">Transmembrane helix</keyword>
<sequence length="317" mass="34502">MGAYQPKRFAHPDGRRAGSTFGTAQSADAPRHARSSGLAPMPRRSSCGAHARSAHACADDPHRGRRPRGNRRIVSTLLLLVGLALAGAAAYIFISAQLGYHEAVDSYSGLTKYAHISEGDDDVPPKVDFDQLNAINPEIVGWIYIPGTNINYPVAQASDNEKYLTTLFDGKKNPSGSIFMDASCTSPGMIDQQTSLYGHHMNNKTMFYQVNDTTDQAAFDKITIAYYITREGTSKLRPLLTAVVPDSYSKARARTFIGDGALSDYLRDIMKSAKAKAPDAEERLDSTEKVLSLITCSSEIPTSDRTVMVLTLEQSDS</sequence>
<gene>
    <name evidence="5" type="ordered locus">Corgl_1766</name>
</gene>
<feature type="active site" description="Acyl-thioester intermediate" evidence="2">
    <location>
        <position position="296"/>
    </location>
</feature>
<feature type="transmembrane region" description="Helical" evidence="4">
    <location>
        <begin position="73"/>
        <end position="94"/>
    </location>
</feature>
<dbReference type="RefSeq" id="WP_013709603.1">
    <property type="nucleotide sequence ID" value="NC_015389.1"/>
</dbReference>
<dbReference type="HOGENOM" id="CLU_034078_3_2_11"/>
<dbReference type="InterPro" id="IPR009835">
    <property type="entry name" value="SrtB"/>
</dbReference>